<dbReference type="Gene3D" id="2.40.50.90">
    <property type="match status" value="3"/>
</dbReference>
<evidence type="ECO:0000256" key="2">
    <source>
        <dbReference type="ARBA" id="ARBA00022771"/>
    </source>
</evidence>
<keyword evidence="12" id="KW-1185">Reference proteome</keyword>
<dbReference type="OrthoDB" id="10023235at2759"/>
<feature type="compositionally biased region" description="Basic and acidic residues" evidence="6">
    <location>
        <begin position="15"/>
        <end position="26"/>
    </location>
</feature>
<feature type="region of interest" description="Disordered" evidence="6">
    <location>
        <begin position="582"/>
        <end position="611"/>
    </location>
</feature>
<feature type="domain" description="Tudor" evidence="8">
    <location>
        <begin position="1321"/>
        <end position="1380"/>
    </location>
</feature>
<evidence type="ECO:0000259" key="9">
    <source>
        <dbReference type="PROSITE" id="PS50865"/>
    </source>
</evidence>
<dbReference type="Pfam" id="PF01753">
    <property type="entry name" value="zf-MYND"/>
    <property type="match status" value="1"/>
</dbReference>
<dbReference type="SMART" id="SM00333">
    <property type="entry name" value="TUDOR"/>
    <property type="match status" value="5"/>
</dbReference>
<dbReference type="STRING" id="283909.R7V661"/>
<keyword evidence="5" id="KW-0694">RNA-binding</keyword>
<dbReference type="InterPro" id="IPR002999">
    <property type="entry name" value="Tudor"/>
</dbReference>
<dbReference type="InterPro" id="IPR002893">
    <property type="entry name" value="Znf_MYND"/>
</dbReference>
<keyword evidence="2 4" id="KW-0863">Zinc-finger</keyword>
<evidence type="ECO:0000256" key="3">
    <source>
        <dbReference type="ARBA" id="ARBA00022833"/>
    </source>
</evidence>
<dbReference type="InterPro" id="IPR050621">
    <property type="entry name" value="Tudor_domain_containing"/>
</dbReference>
<evidence type="ECO:0000256" key="5">
    <source>
        <dbReference type="PROSITE-ProRule" id="PRU00176"/>
    </source>
</evidence>
<dbReference type="Gene3D" id="6.10.140.2220">
    <property type="match status" value="1"/>
</dbReference>
<feature type="domain" description="Tudor" evidence="8">
    <location>
        <begin position="911"/>
        <end position="971"/>
    </location>
</feature>
<dbReference type="PANTHER" id="PTHR22948">
    <property type="entry name" value="TUDOR DOMAIN CONTAINING PROTEIN"/>
    <property type="match status" value="1"/>
</dbReference>
<feature type="domain" description="MYND-type" evidence="9">
    <location>
        <begin position="218"/>
        <end position="253"/>
    </location>
</feature>
<dbReference type="InterPro" id="IPR012677">
    <property type="entry name" value="Nucleotide-bd_a/b_plait_sf"/>
</dbReference>
<feature type="domain" description="Tudor" evidence="8">
    <location>
        <begin position="449"/>
        <end position="507"/>
    </location>
</feature>
<dbReference type="InterPro" id="IPR035979">
    <property type="entry name" value="RBD_domain_sf"/>
</dbReference>
<dbReference type="SUPFAM" id="SSF63748">
    <property type="entry name" value="Tudor/PWWP/MBT"/>
    <property type="match status" value="5"/>
</dbReference>
<evidence type="ECO:0008006" key="13">
    <source>
        <dbReference type="Google" id="ProtNLM"/>
    </source>
</evidence>
<feature type="compositionally biased region" description="Low complexity" evidence="6">
    <location>
        <begin position="590"/>
        <end position="601"/>
    </location>
</feature>
<feature type="domain" description="Tudor" evidence="8">
    <location>
        <begin position="703"/>
        <end position="761"/>
    </location>
</feature>
<feature type="domain" description="RRM" evidence="7">
    <location>
        <begin position="70"/>
        <end position="147"/>
    </location>
</feature>
<evidence type="ECO:0000256" key="4">
    <source>
        <dbReference type="PROSITE-ProRule" id="PRU00134"/>
    </source>
</evidence>
<feature type="region of interest" description="Disordered" evidence="6">
    <location>
        <begin position="38"/>
        <end position="62"/>
    </location>
</feature>
<dbReference type="GO" id="GO:0008270">
    <property type="term" value="F:zinc ion binding"/>
    <property type="evidence" value="ECO:0007669"/>
    <property type="project" value="UniProtKB-KW"/>
</dbReference>
<feature type="compositionally biased region" description="Basic and acidic residues" evidence="6">
    <location>
        <begin position="323"/>
        <end position="334"/>
    </location>
</feature>
<dbReference type="Pfam" id="PF00567">
    <property type="entry name" value="TUDOR"/>
    <property type="match status" value="5"/>
</dbReference>
<evidence type="ECO:0000313" key="11">
    <source>
        <dbReference type="EnsemblMetazoa" id="CapteP223291"/>
    </source>
</evidence>
<dbReference type="Proteomes" id="UP000014760">
    <property type="component" value="Unassembled WGS sequence"/>
</dbReference>
<dbReference type="SUPFAM" id="SSF144232">
    <property type="entry name" value="HIT/MYND zinc finger-like"/>
    <property type="match status" value="1"/>
</dbReference>
<evidence type="ECO:0000313" key="10">
    <source>
        <dbReference type="EMBL" id="ELU13967.1"/>
    </source>
</evidence>
<dbReference type="PANTHER" id="PTHR22948:SF29">
    <property type="entry name" value="FI02030P-RELATED"/>
    <property type="match status" value="1"/>
</dbReference>
<evidence type="ECO:0000313" key="12">
    <source>
        <dbReference type="Proteomes" id="UP000014760"/>
    </source>
</evidence>
<accession>R7V661</accession>
<reference evidence="11" key="3">
    <citation type="submission" date="2015-06" db="UniProtKB">
        <authorList>
            <consortium name="EnsemblMetazoa"/>
        </authorList>
    </citation>
    <scope>IDENTIFICATION</scope>
</reference>
<dbReference type="InterPro" id="IPR035437">
    <property type="entry name" value="SNase_OB-fold_sf"/>
</dbReference>
<dbReference type="HOGENOM" id="CLU_249401_0_0_1"/>
<dbReference type="GO" id="GO:0003723">
    <property type="term" value="F:RNA binding"/>
    <property type="evidence" value="ECO:0007669"/>
    <property type="project" value="UniProtKB-UniRule"/>
</dbReference>
<organism evidence="10">
    <name type="scientific">Capitella teleta</name>
    <name type="common">Polychaete worm</name>
    <dbReference type="NCBI Taxonomy" id="283909"/>
    <lineage>
        <taxon>Eukaryota</taxon>
        <taxon>Metazoa</taxon>
        <taxon>Spiralia</taxon>
        <taxon>Lophotrochozoa</taxon>
        <taxon>Annelida</taxon>
        <taxon>Polychaeta</taxon>
        <taxon>Sedentaria</taxon>
        <taxon>Scolecida</taxon>
        <taxon>Capitellidae</taxon>
        <taxon>Capitella</taxon>
    </lineage>
</organism>
<sequence length="1486" mass="164478">MAETGSLNDVMAESGAEKDTLEEHLEKTDLMQTHYSNEEFNSYSSGPGSRLPRQQQINRGVSREASRENIKLYIGTWPLDLTEQALGNLFSNVCKVISIYKGRPKLDLPITFGFVEVGSMEDAQRLITRYNNFRVDKFHLKVEIASSKAEVERRKIERMQKQSFYNDLAGDEDESAQLVNESCAKRPTSTSDDQRRVLMERRRLARAAAMLDPTAKPCSYCQVPSKYQCPVCKTNYCSRQCQAADWGEHRHLCVPYKPTSRAEPVVDLSKVEDSQIEVTEEALEKVFGQIKIVRNGVANSTDEEAEVASQSKKVSPKQAAIRVPEKPIERESNIQKKVAPAEVKTPLRAPLSNPTRVEPQPEKTQPKVSGGQAEKSEFLDPDIPIPNPDISSVVRYFDAGDVVSCRVVDAHSPSQFWIHIDHESLLQLTALNKSLDAHYKDMPPKKAFKPTGSKLYAAKFPDDGSFYRAQVLDIGVERLQVLYLDYGNIRSVPLNYLHPLESLFYSLPFQAVQCSLADAVPVGPQWRRKAFKVFAELVTEAELKARIVSSNKACPVLLQLKKNNVNIGPQLVKEGLAVRRDFTIPPKQPSPAQSPVVQPPVVRTPPKPSPVVQKELPEVPVPNCPSPSITPTAPPKTAEVAKVELKKELPQLQFDRSQKHQVTIMATGPSWLCVLLARDLKQFVSILTDLKTQIEPYSGRYEPKEAGELLAALSEADPSWYRARFVARTPKGFEVEMLDYGSTECLPAERLAPLPSEFMQYPPLAVKCSLAGTSTLAEGQSWPDLSSFQFEMETVKDGVKLSFDGGDLAEMLLETEVLLPAAAVEEPGITADSLAAVEQPAIAAVDASVEEAEEVQRLVREIPTEKLRENEAVKVCYASSLSEIYVTKVSTALYLEKIMQALQKDGHKEYAAVLGELVIAQSVADKVWYRASVREVSTVNKKALVQYVDFGNTETVPFLNLSPLSPELAELPAQAVPIKLDVNIRAGCEEKVVALLQELSCKLLGVTEDNTIGDMVVDGRLLMVELDERGLSVKKERKKVPGPEDAAIAPAAVLPSGVRVSIAWANSPDDFYVHDAREEAVNTMHDLLIKCASLVVDTAGPFYPKRKGQLVMALYENTWSRATVLHAETEEWARVFFVDFGNVASVPCKQLRPVPPALLEIPAQAVHCAMPLKGKDGSWSEDVIGFFKQLESHKFTLQLLPEQKGGAKQIADLRVDGHEDSSVMEMFVQEGYADSCDPTVTSCPTPAAPQKPLPQVTYFQMEQLPVAEWPSDVVDVTVSLIQSPDSFFCQIATPESLLKIKTYIEGLNLHCVSMEANADFKPPAGSLCLTYVSTYQEWYRAAVEQVNSDGSYKLHLIDFGEEACSSRVLPVRIEDRSLAPFALRCKLHGVRPVRGGWSEAATVFCQEFSLDKILKTEVLEKGDTHCVCLRNETGSDMADLLITQGYARALDEVPSCSVSQSDVDDLISENAMLKKQLEALMKAAAK</sequence>
<protein>
    <recommendedName>
        <fullName evidence="13">Tudor domain-containing protein 1</fullName>
    </recommendedName>
</protein>
<evidence type="ECO:0000259" key="8">
    <source>
        <dbReference type="PROSITE" id="PS50304"/>
    </source>
</evidence>
<dbReference type="PROSITE" id="PS50304">
    <property type="entry name" value="TUDOR"/>
    <property type="match status" value="5"/>
</dbReference>
<dbReference type="FunFam" id="2.30.30.140:FF:000018">
    <property type="entry name" value="Serine/threonine-protein kinase 31"/>
    <property type="match status" value="1"/>
</dbReference>
<dbReference type="CDD" id="cd00590">
    <property type="entry name" value="RRM_SF"/>
    <property type="match status" value="1"/>
</dbReference>
<dbReference type="OMA" id="KRWYRAC"/>
<dbReference type="PROSITE" id="PS50102">
    <property type="entry name" value="RRM"/>
    <property type="match status" value="1"/>
</dbReference>
<evidence type="ECO:0000256" key="1">
    <source>
        <dbReference type="ARBA" id="ARBA00022723"/>
    </source>
</evidence>
<keyword evidence="1" id="KW-0479">Metal-binding</keyword>
<name>R7V661_CAPTE</name>
<dbReference type="PROSITE" id="PS50865">
    <property type="entry name" value="ZF_MYND_2"/>
    <property type="match status" value="1"/>
</dbReference>
<dbReference type="Gene3D" id="3.30.70.330">
    <property type="match status" value="1"/>
</dbReference>
<dbReference type="EnsemblMetazoa" id="CapteT223291">
    <property type="protein sequence ID" value="CapteP223291"/>
    <property type="gene ID" value="CapteG223291"/>
</dbReference>
<evidence type="ECO:0000259" key="7">
    <source>
        <dbReference type="PROSITE" id="PS50102"/>
    </source>
</evidence>
<feature type="compositionally biased region" description="Polar residues" evidence="6">
    <location>
        <begin position="38"/>
        <end position="59"/>
    </location>
</feature>
<dbReference type="Gene3D" id="2.30.30.140">
    <property type="match status" value="5"/>
</dbReference>
<dbReference type="EMBL" id="KB294881">
    <property type="protein sequence ID" value="ELU13967.1"/>
    <property type="molecule type" value="Genomic_DNA"/>
</dbReference>
<evidence type="ECO:0000256" key="6">
    <source>
        <dbReference type="SAM" id="MobiDB-lite"/>
    </source>
</evidence>
<dbReference type="InterPro" id="IPR000504">
    <property type="entry name" value="RRM_dom"/>
</dbReference>
<dbReference type="SMART" id="SM00360">
    <property type="entry name" value="RRM"/>
    <property type="match status" value="1"/>
</dbReference>
<dbReference type="EMBL" id="AMQN01004993">
    <property type="status" value="NOT_ANNOTATED_CDS"/>
    <property type="molecule type" value="Genomic_DNA"/>
</dbReference>
<gene>
    <name evidence="10" type="ORF">CAPTEDRAFT_223291</name>
</gene>
<proteinExistence type="predicted"/>
<feature type="region of interest" description="Disordered" evidence="6">
    <location>
        <begin position="303"/>
        <end position="382"/>
    </location>
</feature>
<reference evidence="10 12" key="2">
    <citation type="journal article" date="2013" name="Nature">
        <title>Insights into bilaterian evolution from three spiralian genomes.</title>
        <authorList>
            <person name="Simakov O."/>
            <person name="Marletaz F."/>
            <person name="Cho S.J."/>
            <person name="Edsinger-Gonzales E."/>
            <person name="Havlak P."/>
            <person name="Hellsten U."/>
            <person name="Kuo D.H."/>
            <person name="Larsson T."/>
            <person name="Lv J."/>
            <person name="Arendt D."/>
            <person name="Savage R."/>
            <person name="Osoegawa K."/>
            <person name="de Jong P."/>
            <person name="Grimwood J."/>
            <person name="Chapman J.A."/>
            <person name="Shapiro H."/>
            <person name="Aerts A."/>
            <person name="Otillar R.P."/>
            <person name="Terry A.Y."/>
            <person name="Boore J.L."/>
            <person name="Grigoriev I.V."/>
            <person name="Lindberg D.R."/>
            <person name="Seaver E.C."/>
            <person name="Weisblat D.A."/>
            <person name="Putnam N.H."/>
            <person name="Rokhsar D.S."/>
        </authorList>
    </citation>
    <scope>NUCLEOTIDE SEQUENCE</scope>
    <source>
        <strain evidence="10 12">I ESC-2004</strain>
    </source>
</reference>
<keyword evidence="3" id="KW-0862">Zinc</keyword>
<feature type="domain" description="Tudor" evidence="8">
    <location>
        <begin position="1104"/>
        <end position="1161"/>
    </location>
</feature>
<feature type="region of interest" description="Disordered" evidence="6">
    <location>
        <begin position="1"/>
        <end position="26"/>
    </location>
</feature>
<dbReference type="SUPFAM" id="SSF54928">
    <property type="entry name" value="RNA-binding domain, RBD"/>
    <property type="match status" value="1"/>
</dbReference>
<reference evidence="12" key="1">
    <citation type="submission" date="2012-12" db="EMBL/GenBank/DDBJ databases">
        <authorList>
            <person name="Hellsten U."/>
            <person name="Grimwood J."/>
            <person name="Chapman J.A."/>
            <person name="Shapiro H."/>
            <person name="Aerts A."/>
            <person name="Otillar R.P."/>
            <person name="Terry A.Y."/>
            <person name="Boore J.L."/>
            <person name="Simakov O."/>
            <person name="Marletaz F."/>
            <person name="Cho S.-J."/>
            <person name="Edsinger-Gonzales E."/>
            <person name="Havlak P."/>
            <person name="Kuo D.-H."/>
            <person name="Larsson T."/>
            <person name="Lv J."/>
            <person name="Arendt D."/>
            <person name="Savage R."/>
            <person name="Osoegawa K."/>
            <person name="de Jong P."/>
            <person name="Lindberg D.R."/>
            <person name="Seaver E.C."/>
            <person name="Weisblat D.A."/>
            <person name="Putnam N.H."/>
            <person name="Grigoriev I.V."/>
            <person name="Rokhsar D.S."/>
        </authorList>
    </citation>
    <scope>NUCLEOTIDE SEQUENCE</scope>
    <source>
        <strain evidence="12">I ESC-2004</strain>
    </source>
</reference>